<dbReference type="GO" id="GO:0012505">
    <property type="term" value="C:endomembrane system"/>
    <property type="evidence" value="ECO:0007669"/>
    <property type="project" value="UniProtKB-SubCell"/>
</dbReference>
<evidence type="ECO:0000256" key="3">
    <source>
        <dbReference type="ARBA" id="ARBA00022547"/>
    </source>
</evidence>
<evidence type="ECO:0000256" key="13">
    <source>
        <dbReference type="RuleBase" id="RU003848"/>
    </source>
</evidence>
<dbReference type="PANTHER" id="PTHR33445:SF2">
    <property type="entry name" value="ATP SYNTHASE SUBUNIT B', CHLOROPLASTIC"/>
    <property type="match status" value="1"/>
</dbReference>
<evidence type="ECO:0000256" key="7">
    <source>
        <dbReference type="ARBA" id="ARBA00023065"/>
    </source>
</evidence>
<dbReference type="GO" id="GO:0005886">
    <property type="term" value="C:plasma membrane"/>
    <property type="evidence" value="ECO:0007669"/>
    <property type="project" value="UniProtKB-SubCell"/>
</dbReference>
<dbReference type="OrthoDB" id="1766706at2"/>
<comment type="subunit">
    <text evidence="12">F-type ATPases have 2 components, F(1) - the catalytic core - and F(0) - the membrane proton channel. F(1) has five subunits: alpha(3), beta(3), gamma(1), delta(1), epsilon(1). F(0) has three main subunits: a(1), b(2) and c(10-14). The alpha and beta chains form an alternating ring which encloses part of the gamma chain. F(1) is attached to F(0) by a central stalk formed by the gamma and epsilon chains, while a peripheral stalk is formed by the delta and b chains.</text>
</comment>
<comment type="function">
    <text evidence="10 12">F(1)F(0) ATP synthase produces ATP from ADP in the presence of a proton or sodium gradient. F-type ATPases consist of two structural domains, F(1) containing the extramembraneous catalytic core and F(0) containing the membrane proton channel, linked together by a central stalk and a peripheral stalk. During catalysis, ATP synthesis in the catalytic domain of F(1) is coupled via a rotary mechanism of the central stalk subunits to proton translocation.</text>
</comment>
<dbReference type="GO" id="GO:0046933">
    <property type="term" value="F:proton-transporting ATP synthase activity, rotational mechanism"/>
    <property type="evidence" value="ECO:0007669"/>
    <property type="project" value="UniProtKB-UniRule"/>
</dbReference>
<name>A0A3E2TMF6_9FIRM</name>
<dbReference type="EMBL" id="QVFD01000003">
    <property type="protein sequence ID" value="RGC49349.1"/>
    <property type="molecule type" value="Genomic_DNA"/>
</dbReference>
<keyword evidence="18" id="KW-1185">Reference proteome</keyword>
<feature type="transmembrane region" description="Helical" evidence="12">
    <location>
        <begin position="12"/>
        <end position="35"/>
    </location>
</feature>
<dbReference type="Proteomes" id="UP000260773">
    <property type="component" value="Unassembled WGS sequence"/>
</dbReference>
<sequence length="171" mass="19286">MEDRLFGLDVQLLFDAFVLFVVIMIMYAIMSRLFFKPVRAFLEQRKQAVAADRDEAQQLQEAAEVSKAAYEEKLKAVHKEAEEILSASRKAAMKQQDAIIDQAKSEASAIMEQADRETVSEKQRIKADVRKEMCGLALAMTGRFADQADPQRGEVLLEEALKEMGGEAWLN</sequence>
<dbReference type="PANTHER" id="PTHR33445">
    <property type="entry name" value="ATP SYNTHASE SUBUNIT B', CHLOROPLASTIC"/>
    <property type="match status" value="1"/>
</dbReference>
<keyword evidence="8 12" id="KW-0472">Membrane</keyword>
<protein>
    <recommendedName>
        <fullName evidence="12">ATP synthase subunit b</fullName>
    </recommendedName>
    <alternativeName>
        <fullName evidence="12">ATP synthase F(0) sector subunit b</fullName>
    </alternativeName>
    <alternativeName>
        <fullName evidence="12">ATPase subunit I</fullName>
    </alternativeName>
    <alternativeName>
        <fullName evidence="12">F-type ATPase subunit b</fullName>
        <shortName evidence="12">F-ATPase subunit b</shortName>
    </alternativeName>
</protein>
<dbReference type="InterPro" id="IPR002146">
    <property type="entry name" value="ATP_synth_b/b'su_bac/chlpt"/>
</dbReference>
<dbReference type="GO" id="GO:0046961">
    <property type="term" value="F:proton-transporting ATPase activity, rotational mechanism"/>
    <property type="evidence" value="ECO:0007669"/>
    <property type="project" value="TreeGrafter"/>
</dbReference>
<comment type="caution">
    <text evidence="15">The sequence shown here is derived from an EMBL/GenBank/DDBJ whole genome shotgun (WGS) entry which is preliminary data.</text>
</comment>
<evidence type="ECO:0000256" key="9">
    <source>
        <dbReference type="ARBA" id="ARBA00023310"/>
    </source>
</evidence>
<dbReference type="AlphaFoldDB" id="A0A3E2TMF6"/>
<dbReference type="Pfam" id="PF00430">
    <property type="entry name" value="ATP-synt_B"/>
    <property type="match status" value="1"/>
</dbReference>
<comment type="function">
    <text evidence="12">Component of the F(0) channel, it forms part of the peripheral stalk, linking F(1) to F(0).</text>
</comment>
<evidence type="ECO:0000256" key="12">
    <source>
        <dbReference type="HAMAP-Rule" id="MF_01398"/>
    </source>
</evidence>
<gene>
    <name evidence="12" type="primary">atpF</name>
    <name evidence="15" type="ORF">DW070_10500</name>
    <name evidence="16" type="ORF">DW747_05240</name>
</gene>
<comment type="similarity">
    <text evidence="1 12 13">Belongs to the ATPase B chain family.</text>
</comment>
<dbReference type="EMBL" id="QVEP01000025">
    <property type="protein sequence ID" value="RGB79042.1"/>
    <property type="molecule type" value="Genomic_DNA"/>
</dbReference>
<keyword evidence="5 12" id="KW-0375">Hydrogen ion transport</keyword>
<evidence type="ECO:0000256" key="8">
    <source>
        <dbReference type="ARBA" id="ARBA00023136"/>
    </source>
</evidence>
<organism evidence="15 17">
    <name type="scientific">Coprococcus catus</name>
    <dbReference type="NCBI Taxonomy" id="116085"/>
    <lineage>
        <taxon>Bacteria</taxon>
        <taxon>Bacillati</taxon>
        <taxon>Bacillota</taxon>
        <taxon>Clostridia</taxon>
        <taxon>Lachnospirales</taxon>
        <taxon>Lachnospiraceae</taxon>
        <taxon>Coprococcus</taxon>
    </lineage>
</organism>
<evidence type="ECO:0000256" key="6">
    <source>
        <dbReference type="ARBA" id="ARBA00022989"/>
    </source>
</evidence>
<evidence type="ECO:0000313" key="15">
    <source>
        <dbReference type="EMBL" id="RGB79042.1"/>
    </source>
</evidence>
<evidence type="ECO:0000256" key="14">
    <source>
        <dbReference type="SAM" id="Coils"/>
    </source>
</evidence>
<accession>A0A3E2TMF6</accession>
<keyword evidence="3 12" id="KW-0138">CF(0)</keyword>
<dbReference type="HAMAP" id="MF_01398">
    <property type="entry name" value="ATP_synth_b_bprime"/>
    <property type="match status" value="1"/>
</dbReference>
<dbReference type="RefSeq" id="WP_117528592.1">
    <property type="nucleotide sequence ID" value="NZ_JAMXUZ010000001.1"/>
</dbReference>
<keyword evidence="6 12" id="KW-1133">Transmembrane helix</keyword>
<keyword evidence="14" id="KW-0175">Coiled coil</keyword>
<dbReference type="Proteomes" id="UP000261231">
    <property type="component" value="Unassembled WGS sequence"/>
</dbReference>
<keyword evidence="4 12" id="KW-0812">Transmembrane</keyword>
<evidence type="ECO:0000256" key="10">
    <source>
        <dbReference type="ARBA" id="ARBA00025198"/>
    </source>
</evidence>
<dbReference type="CDD" id="cd06503">
    <property type="entry name" value="ATP-synt_Fo_b"/>
    <property type="match status" value="1"/>
</dbReference>
<comment type="subcellular location">
    <subcellularLocation>
        <location evidence="12">Cell membrane</location>
        <topology evidence="12">Single-pass membrane protein</topology>
    </subcellularLocation>
    <subcellularLocation>
        <location evidence="11">Endomembrane system</location>
        <topology evidence="11">Single-pass membrane protein</topology>
    </subcellularLocation>
</comment>
<evidence type="ECO:0000256" key="1">
    <source>
        <dbReference type="ARBA" id="ARBA00005513"/>
    </source>
</evidence>
<evidence type="ECO:0000256" key="5">
    <source>
        <dbReference type="ARBA" id="ARBA00022781"/>
    </source>
</evidence>
<keyword evidence="7 12" id="KW-0406">Ion transport</keyword>
<proteinExistence type="inferred from homology"/>
<evidence type="ECO:0000256" key="2">
    <source>
        <dbReference type="ARBA" id="ARBA00022448"/>
    </source>
</evidence>
<evidence type="ECO:0000313" key="16">
    <source>
        <dbReference type="EMBL" id="RGC49349.1"/>
    </source>
</evidence>
<reference evidence="17 18" key="1">
    <citation type="submission" date="2018-08" db="EMBL/GenBank/DDBJ databases">
        <title>A genome reference for cultivated species of the human gut microbiota.</title>
        <authorList>
            <person name="Zou Y."/>
            <person name="Xue W."/>
            <person name="Luo G."/>
        </authorList>
    </citation>
    <scope>NUCLEOTIDE SEQUENCE [LARGE SCALE GENOMIC DNA]</scope>
    <source>
        <strain evidence="15 17">AF45-17</strain>
        <strain evidence="16 18">AM28-39</strain>
    </source>
</reference>
<feature type="coiled-coil region" evidence="14">
    <location>
        <begin position="39"/>
        <end position="87"/>
    </location>
</feature>
<evidence type="ECO:0000313" key="18">
    <source>
        <dbReference type="Proteomes" id="UP000261231"/>
    </source>
</evidence>
<keyword evidence="9 12" id="KW-0066">ATP synthesis</keyword>
<evidence type="ECO:0000256" key="11">
    <source>
        <dbReference type="ARBA" id="ARBA00037847"/>
    </source>
</evidence>
<evidence type="ECO:0000313" key="17">
    <source>
        <dbReference type="Proteomes" id="UP000260773"/>
    </source>
</evidence>
<evidence type="ECO:0000256" key="4">
    <source>
        <dbReference type="ARBA" id="ARBA00022692"/>
    </source>
</evidence>
<dbReference type="InterPro" id="IPR050059">
    <property type="entry name" value="ATP_synthase_B_chain"/>
</dbReference>
<keyword evidence="12" id="KW-1003">Cell membrane</keyword>
<dbReference type="GO" id="GO:0045259">
    <property type="term" value="C:proton-transporting ATP synthase complex"/>
    <property type="evidence" value="ECO:0007669"/>
    <property type="project" value="UniProtKB-KW"/>
</dbReference>
<keyword evidence="2 12" id="KW-0813">Transport</keyword>